<evidence type="ECO:0000259" key="2">
    <source>
        <dbReference type="Pfam" id="PF13391"/>
    </source>
</evidence>
<dbReference type="Proteomes" id="UP000605986">
    <property type="component" value="Unassembled WGS sequence"/>
</dbReference>
<feature type="compositionally biased region" description="Polar residues" evidence="1">
    <location>
        <begin position="253"/>
        <end position="268"/>
    </location>
</feature>
<keyword evidence="4" id="KW-1185">Reference proteome</keyword>
<comment type="caution">
    <text evidence="3">The sequence shown here is derived from an EMBL/GenBank/DDBJ whole genome shotgun (WGS) entry which is preliminary data.</text>
</comment>
<reference evidence="3" key="1">
    <citation type="submission" date="2020-01" db="EMBL/GenBank/DDBJ databases">
        <title>Identification and distribution of gene clusters putatively required for synthesis of sphingolipid metabolism inhibitors in phylogenetically diverse species of the filamentous fungus Fusarium.</title>
        <authorList>
            <person name="Kim H.-S."/>
            <person name="Busman M."/>
            <person name="Brown D.W."/>
            <person name="Divon H."/>
            <person name="Uhlig S."/>
            <person name="Proctor R.H."/>
        </authorList>
    </citation>
    <scope>NUCLEOTIDE SEQUENCE</scope>
    <source>
        <strain evidence="3">NRRL 53441</strain>
    </source>
</reference>
<feature type="domain" description="HNH nuclease" evidence="2">
    <location>
        <begin position="67"/>
        <end position="153"/>
    </location>
</feature>
<name>A0A8H4NSR2_9HYPO</name>
<dbReference type="InterPro" id="IPR003615">
    <property type="entry name" value="HNH_nuc"/>
</dbReference>
<dbReference type="AlphaFoldDB" id="A0A8H4NSR2"/>
<feature type="region of interest" description="Disordered" evidence="1">
    <location>
        <begin position="1"/>
        <end position="32"/>
    </location>
</feature>
<evidence type="ECO:0000256" key="1">
    <source>
        <dbReference type="SAM" id="MobiDB-lite"/>
    </source>
</evidence>
<dbReference type="OrthoDB" id="2142759at2759"/>
<protein>
    <recommendedName>
        <fullName evidence="2">HNH nuclease domain-containing protein</fullName>
    </recommendedName>
</protein>
<dbReference type="Pfam" id="PF13391">
    <property type="entry name" value="HNH_2"/>
    <property type="match status" value="1"/>
</dbReference>
<gene>
    <name evidence="3" type="ORF">F53441_10011</name>
</gene>
<sequence>MPLRKKLKARSVSPGKRSASGSTSPTKEADDEFENVVAPANMEIDSDQARKITNEFRSSCLNRATSCAVSGEGQPWCPGPPIGPGVQACHIIPQHHYHLYPVAGGDLDDDDFSPEESHRRLKESWQSTWSPRNGILLMKHLDEFFDARLFSIHPYTLRIRVFVPYDALTKYNGKRASVHKTIDRKALRHHYEMSCIENMAADRPILDVISSSTSRMTSGKATPLTARTDLPATPTLSESGNGMVGDPSKRRQLNQPDQSQQGDISMQGNLVHKSAMAEGTGERGRKRRRECDDDDIHSRDTWLQLDSPKEPHFLEVVDQKLEKLGRNGQ</sequence>
<accession>A0A8H4NSR2</accession>
<evidence type="ECO:0000313" key="4">
    <source>
        <dbReference type="Proteomes" id="UP000605986"/>
    </source>
</evidence>
<organism evidence="3 4">
    <name type="scientific">Fusarium austroafricanum</name>
    <dbReference type="NCBI Taxonomy" id="2364996"/>
    <lineage>
        <taxon>Eukaryota</taxon>
        <taxon>Fungi</taxon>
        <taxon>Dikarya</taxon>
        <taxon>Ascomycota</taxon>
        <taxon>Pezizomycotina</taxon>
        <taxon>Sordariomycetes</taxon>
        <taxon>Hypocreomycetidae</taxon>
        <taxon>Hypocreales</taxon>
        <taxon>Nectriaceae</taxon>
        <taxon>Fusarium</taxon>
        <taxon>Fusarium concolor species complex</taxon>
    </lineage>
</organism>
<proteinExistence type="predicted"/>
<dbReference type="EMBL" id="JAADJG010000464">
    <property type="protein sequence ID" value="KAF4446340.1"/>
    <property type="molecule type" value="Genomic_DNA"/>
</dbReference>
<feature type="region of interest" description="Disordered" evidence="1">
    <location>
        <begin position="213"/>
        <end position="298"/>
    </location>
</feature>
<evidence type="ECO:0000313" key="3">
    <source>
        <dbReference type="EMBL" id="KAF4446340.1"/>
    </source>
</evidence>